<name>A0A9E3H8J6_9NOST</name>
<dbReference type="EMBL" id="JAHHHW010000081">
    <property type="protein sequence ID" value="MBW4432155.1"/>
    <property type="molecule type" value="Genomic_DNA"/>
</dbReference>
<reference evidence="2" key="1">
    <citation type="submission" date="2021-05" db="EMBL/GenBank/DDBJ databases">
        <authorList>
            <person name="Pietrasiak N."/>
            <person name="Ward R."/>
            <person name="Stajich J.E."/>
            <person name="Kurbessoian T."/>
        </authorList>
    </citation>
    <scope>NUCLEOTIDE SEQUENCE</scope>
    <source>
        <strain evidence="2">HA4357-MV3</strain>
    </source>
</reference>
<feature type="compositionally biased region" description="Basic residues" evidence="1">
    <location>
        <begin position="102"/>
        <end position="112"/>
    </location>
</feature>
<organism evidence="2 3">
    <name type="scientific">Pelatocladus maniniholoensis HA4357-MV3</name>
    <dbReference type="NCBI Taxonomy" id="1117104"/>
    <lineage>
        <taxon>Bacteria</taxon>
        <taxon>Bacillati</taxon>
        <taxon>Cyanobacteriota</taxon>
        <taxon>Cyanophyceae</taxon>
        <taxon>Nostocales</taxon>
        <taxon>Nostocaceae</taxon>
        <taxon>Pelatocladus</taxon>
    </lineage>
</organism>
<dbReference type="Proteomes" id="UP000813215">
    <property type="component" value="Unassembled WGS sequence"/>
</dbReference>
<accession>A0A9E3H8J6</accession>
<proteinExistence type="predicted"/>
<sequence>MSRRKRSSPILEKADRRIAGFMSIDEALDLGNGLNMQAFTSSVENTREKLKVYNTILSKLDQAYHEVLEAEQNLSSLSERMMNGVASKFGKDSSEYEMAGGTRRKERRRRVKIAPIESS</sequence>
<dbReference type="AlphaFoldDB" id="A0A9E3H8J6"/>
<reference evidence="2" key="2">
    <citation type="journal article" date="2022" name="Microbiol. Resour. Announc.">
        <title>Metagenome Sequencing to Explore Phylogenomics of Terrestrial Cyanobacteria.</title>
        <authorList>
            <person name="Ward R.D."/>
            <person name="Stajich J.E."/>
            <person name="Johansen J.R."/>
            <person name="Huntemann M."/>
            <person name="Clum A."/>
            <person name="Foster B."/>
            <person name="Foster B."/>
            <person name="Roux S."/>
            <person name="Palaniappan K."/>
            <person name="Varghese N."/>
            <person name="Mukherjee S."/>
            <person name="Reddy T.B.K."/>
            <person name="Daum C."/>
            <person name="Copeland A."/>
            <person name="Chen I.A."/>
            <person name="Ivanova N.N."/>
            <person name="Kyrpides N.C."/>
            <person name="Shapiro N."/>
            <person name="Eloe-Fadrosh E.A."/>
            <person name="Pietrasiak N."/>
        </authorList>
    </citation>
    <scope>NUCLEOTIDE SEQUENCE</scope>
    <source>
        <strain evidence="2">HA4357-MV3</strain>
    </source>
</reference>
<evidence type="ECO:0000313" key="2">
    <source>
        <dbReference type="EMBL" id="MBW4432155.1"/>
    </source>
</evidence>
<comment type="caution">
    <text evidence="2">The sequence shown here is derived from an EMBL/GenBank/DDBJ whole genome shotgun (WGS) entry which is preliminary data.</text>
</comment>
<gene>
    <name evidence="2" type="ORF">KME28_10590</name>
</gene>
<feature type="region of interest" description="Disordered" evidence="1">
    <location>
        <begin position="93"/>
        <end position="119"/>
    </location>
</feature>
<evidence type="ECO:0000313" key="3">
    <source>
        <dbReference type="Proteomes" id="UP000813215"/>
    </source>
</evidence>
<protein>
    <submittedName>
        <fullName evidence="2">Uncharacterized protein</fullName>
    </submittedName>
</protein>
<evidence type="ECO:0000256" key="1">
    <source>
        <dbReference type="SAM" id="MobiDB-lite"/>
    </source>
</evidence>